<feature type="region of interest" description="Disordered" evidence="1">
    <location>
        <begin position="664"/>
        <end position="683"/>
    </location>
</feature>
<feature type="compositionally biased region" description="Low complexity" evidence="1">
    <location>
        <begin position="293"/>
        <end position="304"/>
    </location>
</feature>
<protein>
    <recommendedName>
        <fullName evidence="4">Protein kinase domain-containing protein</fullName>
    </recommendedName>
</protein>
<dbReference type="InterPro" id="IPR013083">
    <property type="entry name" value="Znf_RING/FYVE/PHD"/>
</dbReference>
<dbReference type="AlphaFoldDB" id="A0A8H6YNX0"/>
<feature type="region of interest" description="Disordered" evidence="1">
    <location>
        <begin position="1"/>
        <end position="40"/>
    </location>
</feature>
<dbReference type="Gene3D" id="1.10.510.10">
    <property type="entry name" value="Transferase(Phosphotransferase) domain 1"/>
    <property type="match status" value="1"/>
</dbReference>
<evidence type="ECO:0000313" key="3">
    <source>
        <dbReference type="Proteomes" id="UP000623467"/>
    </source>
</evidence>
<feature type="region of interest" description="Disordered" evidence="1">
    <location>
        <begin position="463"/>
        <end position="482"/>
    </location>
</feature>
<dbReference type="InterPro" id="IPR011011">
    <property type="entry name" value="Znf_FYVE_PHD"/>
</dbReference>
<dbReference type="SUPFAM" id="SSF56112">
    <property type="entry name" value="Protein kinase-like (PK-like)"/>
    <property type="match status" value="1"/>
</dbReference>
<accession>A0A8H6YNX0</accession>
<evidence type="ECO:0000313" key="2">
    <source>
        <dbReference type="EMBL" id="KAF7361310.1"/>
    </source>
</evidence>
<reference evidence="2" key="1">
    <citation type="submission" date="2020-05" db="EMBL/GenBank/DDBJ databases">
        <title>Mycena genomes resolve the evolution of fungal bioluminescence.</title>
        <authorList>
            <person name="Tsai I.J."/>
        </authorList>
    </citation>
    <scope>NUCLEOTIDE SEQUENCE</scope>
    <source>
        <strain evidence="2">160909Yilan</strain>
    </source>
</reference>
<name>A0A8H6YNX0_9AGAR</name>
<dbReference type="Gene3D" id="3.30.40.10">
    <property type="entry name" value="Zinc/RING finger domain, C3HC4 (zinc finger)"/>
    <property type="match status" value="1"/>
</dbReference>
<feature type="region of interest" description="Disordered" evidence="1">
    <location>
        <begin position="744"/>
        <end position="781"/>
    </location>
</feature>
<feature type="region of interest" description="Disordered" evidence="1">
    <location>
        <begin position="274"/>
        <end position="313"/>
    </location>
</feature>
<comment type="caution">
    <text evidence="2">The sequence shown here is derived from an EMBL/GenBank/DDBJ whole genome shotgun (WGS) entry which is preliminary data.</text>
</comment>
<feature type="region of interest" description="Disordered" evidence="1">
    <location>
        <begin position="597"/>
        <end position="618"/>
    </location>
</feature>
<dbReference type="InterPro" id="IPR011009">
    <property type="entry name" value="Kinase-like_dom_sf"/>
</dbReference>
<gene>
    <name evidence="2" type="ORF">MSAN_01163500</name>
</gene>
<feature type="compositionally biased region" description="Basic and acidic residues" evidence="1">
    <location>
        <begin position="1"/>
        <end position="10"/>
    </location>
</feature>
<evidence type="ECO:0008006" key="4">
    <source>
        <dbReference type="Google" id="ProtNLM"/>
    </source>
</evidence>
<dbReference type="EMBL" id="JACAZH010000008">
    <property type="protein sequence ID" value="KAF7361310.1"/>
    <property type="molecule type" value="Genomic_DNA"/>
</dbReference>
<keyword evidence="3" id="KW-1185">Reference proteome</keyword>
<feature type="compositionally biased region" description="Gly residues" evidence="1">
    <location>
        <begin position="668"/>
        <end position="683"/>
    </location>
</feature>
<dbReference type="OrthoDB" id="3026831at2759"/>
<feature type="compositionally biased region" description="Gly residues" evidence="1">
    <location>
        <begin position="603"/>
        <end position="618"/>
    </location>
</feature>
<dbReference type="Proteomes" id="UP000623467">
    <property type="component" value="Unassembled WGS sequence"/>
</dbReference>
<feature type="compositionally biased region" description="Pro residues" evidence="1">
    <location>
        <begin position="749"/>
        <end position="767"/>
    </location>
</feature>
<feature type="compositionally biased region" description="Gly residues" evidence="1">
    <location>
        <begin position="464"/>
        <end position="482"/>
    </location>
</feature>
<organism evidence="2 3">
    <name type="scientific">Mycena sanguinolenta</name>
    <dbReference type="NCBI Taxonomy" id="230812"/>
    <lineage>
        <taxon>Eukaryota</taxon>
        <taxon>Fungi</taxon>
        <taxon>Dikarya</taxon>
        <taxon>Basidiomycota</taxon>
        <taxon>Agaricomycotina</taxon>
        <taxon>Agaricomycetes</taxon>
        <taxon>Agaricomycetidae</taxon>
        <taxon>Agaricales</taxon>
        <taxon>Marasmiineae</taxon>
        <taxon>Mycenaceae</taxon>
        <taxon>Mycena</taxon>
    </lineage>
</organism>
<sequence length="781" mass="82302">MPRQAREFRTVKIHGGVGGKGGRGGKRGGNGGAGEGPTTHFGVVKANTMRLTIQNHNFHGRKRRREEIEGKCLPFHDIIRSEDLKLIREIGSGPGYLFHAGENKGHAVIVKVFNRGPSSTVRRQLESTVALSKGIMHPNLLRLLGISSRATLSHFIVYENVHRQNAEGPLAVALKNDLGRSITLGFKMVAGLSAGLNHLLVQGVFMRPMGVENFDIFLDVDDRFVICVHSQSREEGDMSESQEREGNAWSAFNALCHKTLTSANRALHHEEINRDPAIPDGTPPGPVSENPAVSSSSSGSVSSSQNIQDGFGVPPRREYVWRRMDRGQQSLENITHRINLDLDMDFSPLRRINQTDGRIPHRCAGYMREEITLATTIRDSAVVAHDAPGPSERCLICGEVVGLRERFRCECGDLVPGSRHTIKCQACKFWSHSDCVGNAKNGFTCWLCMGPEALDINDITTSGQLGGPGHSHGTGGPGGAGLGPTIHITAQRLHLHNLHTTLASDQTFLLTEIRAPPGFSSPSTSSKQYSITNIDTLGGLGGPGHSHGTGGSGGAGLGSTVNITVQQLTMQNLHTTLASEQTFPLTEILASPGSSSSSTFTLGGLGGPGHSHGTGGSGGAGLGSTVNINVQQLTMQNLHTTLASEQTFLLTEILASPGSSSSSTFTLGGLGGPGHSHGTGGSGGAGLGPTVYITTQELTVHNLDPANADAGGYFPAPQSPMSGLVSYLPLLAIWSAVPRPDQLGIPLPTGAPPPHTPLPPAPSPSPGPSSHRLGFSSSVCP</sequence>
<feature type="compositionally biased region" description="Gly residues" evidence="1">
    <location>
        <begin position="15"/>
        <end position="35"/>
    </location>
</feature>
<proteinExistence type="predicted"/>
<evidence type="ECO:0000256" key="1">
    <source>
        <dbReference type="SAM" id="MobiDB-lite"/>
    </source>
</evidence>
<dbReference type="SUPFAM" id="SSF57903">
    <property type="entry name" value="FYVE/PHD zinc finger"/>
    <property type="match status" value="1"/>
</dbReference>